<keyword evidence="2 10" id="KW-0813">Transport</keyword>
<dbReference type="PANTHER" id="PTHR32024">
    <property type="entry name" value="TRK SYSTEM POTASSIUM UPTAKE PROTEIN TRKG-RELATED"/>
    <property type="match status" value="1"/>
</dbReference>
<feature type="transmembrane region" description="Helical" evidence="12">
    <location>
        <begin position="243"/>
        <end position="265"/>
    </location>
</feature>
<evidence type="ECO:0000256" key="9">
    <source>
        <dbReference type="ARBA" id="ARBA00023136"/>
    </source>
</evidence>
<evidence type="ECO:0000256" key="5">
    <source>
        <dbReference type="ARBA" id="ARBA00022692"/>
    </source>
</evidence>
<keyword evidence="14" id="KW-1185">Reference proteome</keyword>
<dbReference type="GO" id="GO:0015379">
    <property type="term" value="F:potassium:chloride symporter activity"/>
    <property type="evidence" value="ECO:0007669"/>
    <property type="project" value="InterPro"/>
</dbReference>
<keyword evidence="11" id="KW-0479">Metal-binding</keyword>
<feature type="binding site" evidence="11">
    <location>
        <position position="322"/>
    </location>
    <ligand>
        <name>K(+)</name>
        <dbReference type="ChEBI" id="CHEBI:29103"/>
    </ligand>
</feature>
<organism evidence="13 14">
    <name type="scientific">Haematospirillum jordaniae</name>
    <dbReference type="NCBI Taxonomy" id="1549855"/>
    <lineage>
        <taxon>Bacteria</taxon>
        <taxon>Pseudomonadati</taxon>
        <taxon>Pseudomonadota</taxon>
        <taxon>Alphaproteobacteria</taxon>
        <taxon>Rhodospirillales</taxon>
        <taxon>Novispirillaceae</taxon>
        <taxon>Haematospirillum</taxon>
    </lineage>
</organism>
<keyword evidence="3 10" id="KW-1003">Cell membrane</keyword>
<evidence type="ECO:0000256" key="1">
    <source>
        <dbReference type="ARBA" id="ARBA00004651"/>
    </source>
</evidence>
<feature type="binding site" evidence="11">
    <location>
        <position position="120"/>
    </location>
    <ligand>
        <name>K(+)</name>
        <dbReference type="ChEBI" id="CHEBI:29103"/>
    </ligand>
</feature>
<dbReference type="InterPro" id="IPR004772">
    <property type="entry name" value="TrkH"/>
</dbReference>
<evidence type="ECO:0000256" key="12">
    <source>
        <dbReference type="SAM" id="Phobius"/>
    </source>
</evidence>
<dbReference type="Pfam" id="PF02386">
    <property type="entry name" value="TrkH"/>
    <property type="match status" value="1"/>
</dbReference>
<keyword evidence="6 10" id="KW-0630">Potassium</keyword>
<feature type="transmembrane region" description="Helical" evidence="12">
    <location>
        <begin position="463"/>
        <end position="485"/>
    </location>
</feature>
<feature type="transmembrane region" description="Helical" evidence="12">
    <location>
        <begin position="277"/>
        <end position="299"/>
    </location>
</feature>
<dbReference type="EMBL" id="CP014525">
    <property type="protein sequence ID" value="AMW34938.1"/>
    <property type="molecule type" value="Genomic_DNA"/>
</dbReference>
<gene>
    <name evidence="13" type="ORF">AY555_06800</name>
</gene>
<feature type="binding site" evidence="11">
    <location>
        <position position="119"/>
    </location>
    <ligand>
        <name>K(+)</name>
        <dbReference type="ChEBI" id="CHEBI:29103"/>
    </ligand>
</feature>
<comment type="similarity">
    <text evidence="10">Belongs to the TrkH potassium transport family.</text>
</comment>
<feature type="transmembrane region" description="Helical" evidence="12">
    <location>
        <begin position="397"/>
        <end position="422"/>
    </location>
</feature>
<dbReference type="GO" id="GO:0005886">
    <property type="term" value="C:plasma membrane"/>
    <property type="evidence" value="ECO:0007669"/>
    <property type="project" value="UniProtKB-SubCell"/>
</dbReference>
<keyword evidence="8 10" id="KW-0406">Ion transport</keyword>
<keyword evidence="5 12" id="KW-0812">Transmembrane</keyword>
<evidence type="ECO:0000313" key="13">
    <source>
        <dbReference type="EMBL" id="AMW34938.1"/>
    </source>
</evidence>
<evidence type="ECO:0000256" key="4">
    <source>
        <dbReference type="ARBA" id="ARBA00022538"/>
    </source>
</evidence>
<dbReference type="STRING" id="1549855.AY555_06800"/>
<keyword evidence="7 12" id="KW-1133">Transmembrane helix</keyword>
<comment type="function">
    <text evidence="10">Low-affinity potassium transport system. Interacts with Trk system potassium uptake protein TrkA.</text>
</comment>
<name>A0A143DFR4_9PROT</name>
<accession>A0A143DFR4</accession>
<feature type="transmembrane region" description="Helical" evidence="12">
    <location>
        <begin position="45"/>
        <end position="67"/>
    </location>
</feature>
<feature type="transmembrane region" description="Helical" evidence="12">
    <location>
        <begin position="187"/>
        <end position="208"/>
    </location>
</feature>
<dbReference type="PIRSF" id="PIRSF006247">
    <property type="entry name" value="TrkH"/>
    <property type="match status" value="1"/>
</dbReference>
<dbReference type="OrthoDB" id="9810952at2"/>
<dbReference type="GeneID" id="53316863"/>
<feature type="transmembrane region" description="Helical" evidence="12">
    <location>
        <begin position="79"/>
        <end position="99"/>
    </location>
</feature>
<feature type="transmembrane region" description="Helical" evidence="12">
    <location>
        <begin position="336"/>
        <end position="358"/>
    </location>
</feature>
<evidence type="ECO:0000256" key="2">
    <source>
        <dbReference type="ARBA" id="ARBA00022448"/>
    </source>
</evidence>
<feature type="transmembrane region" description="Helical" evidence="12">
    <location>
        <begin position="12"/>
        <end position="33"/>
    </location>
</feature>
<evidence type="ECO:0000256" key="8">
    <source>
        <dbReference type="ARBA" id="ARBA00023065"/>
    </source>
</evidence>
<feature type="transmembrane region" description="Helical" evidence="12">
    <location>
        <begin position="141"/>
        <end position="161"/>
    </location>
</feature>
<keyword evidence="4 10" id="KW-0633">Potassium transport</keyword>
<dbReference type="RefSeq" id="WP_066135058.1">
    <property type="nucleotide sequence ID" value="NZ_CP014525.1"/>
</dbReference>
<feature type="binding site" evidence="11">
    <location>
        <position position="227"/>
    </location>
    <ligand>
        <name>K(+)</name>
        <dbReference type="ChEBI" id="CHEBI:29103"/>
    </ligand>
</feature>
<feature type="binding site" evidence="11">
    <location>
        <position position="440"/>
    </location>
    <ligand>
        <name>K(+)</name>
        <dbReference type="ChEBI" id="CHEBI:29103"/>
    </ligand>
</feature>
<evidence type="ECO:0000256" key="10">
    <source>
        <dbReference type="PIRNR" id="PIRNR006247"/>
    </source>
</evidence>
<feature type="binding site" evidence="11">
    <location>
        <position position="323"/>
    </location>
    <ligand>
        <name>K(+)</name>
        <dbReference type="ChEBI" id="CHEBI:29103"/>
    </ligand>
</feature>
<reference evidence="13 14" key="1">
    <citation type="submission" date="2016-02" db="EMBL/GenBank/DDBJ databases">
        <title>Complete Genome of H5569, the type strain of the newly described species Haematospirillium jordaniae.</title>
        <authorList>
            <person name="Nicholson A.C."/>
            <person name="Humrighouse B.W."/>
            <person name="Loparov V."/>
            <person name="McQuiston J.R."/>
        </authorList>
    </citation>
    <scope>NUCLEOTIDE SEQUENCE [LARGE SCALE GENOMIC DNA]</scope>
    <source>
        <strain evidence="13 14">H5569</strain>
    </source>
</reference>
<evidence type="ECO:0000256" key="3">
    <source>
        <dbReference type="ARBA" id="ARBA00022475"/>
    </source>
</evidence>
<comment type="subcellular location">
    <subcellularLocation>
        <location evidence="10">Cell inner membrane</location>
        <topology evidence="10">Multi-pass membrane protein</topology>
    </subcellularLocation>
    <subcellularLocation>
        <location evidence="1">Cell membrane</location>
        <topology evidence="1">Multi-pass membrane protein</topology>
    </subcellularLocation>
</comment>
<evidence type="ECO:0000256" key="6">
    <source>
        <dbReference type="ARBA" id="ARBA00022958"/>
    </source>
</evidence>
<dbReference type="Proteomes" id="UP000076066">
    <property type="component" value="Chromosome"/>
</dbReference>
<evidence type="ECO:0000256" key="11">
    <source>
        <dbReference type="PIRSR" id="PIRSR006247-1"/>
    </source>
</evidence>
<dbReference type="GO" id="GO:0046872">
    <property type="term" value="F:metal ion binding"/>
    <property type="evidence" value="ECO:0007669"/>
    <property type="project" value="UniProtKB-KW"/>
</dbReference>
<sequence>MQQQKGNSPLGLRPVLFVVGAFLTILGVAMLVPAAVDLAGGDPDWISFFVSGALTVLVGLLLTFANFDRNITLSRHQAFLLTVLSWLGVTAFSAMPFHLSRFRMSYTDAFFEAISGLTTTGATVITGLDLAPPGILLWRSLLHWLGGIGIVVMAISLLPFLRVGGMQLFKMESSDTGDKVLGKVSQLGAALVLIYIALTTLCTVFYLLGGMTLFEAVNHAMSTLSTGGYSTSDSSIAHFNSHFINWVAIVFMICGGVPFTLFIRMGRGGVRVLFSDIQVRGFLGFLILTSVILTVWMMLTGKDDLFDTFSHVMFSVVSVVTTTGFASADYTQWGNLAVASFFALLFVGGCTGSTAGGIKIFRFHIAWKLFVSHIHRLISPNAVEVQRYGDRRITEDVAASVLLFFFIYIATVGGITLFLAAVGLDWVTAISGAATAVGNVGPGLGDIIGPVGNFQPLPDAAKWALSVGMLLGRLEFFSVLVLLFWRFWRD</sequence>
<protein>
    <recommendedName>
        <fullName evidence="10">Trk system potassium uptake protein</fullName>
    </recommendedName>
</protein>
<feature type="binding site" evidence="11">
    <location>
        <position position="439"/>
    </location>
    <ligand>
        <name>K(+)</name>
        <dbReference type="ChEBI" id="CHEBI:29103"/>
    </ligand>
</feature>
<proteinExistence type="inferred from homology"/>
<keyword evidence="9 10" id="KW-0472">Membrane</keyword>
<dbReference type="InterPro" id="IPR003445">
    <property type="entry name" value="Cat_transpt"/>
</dbReference>
<dbReference type="PANTHER" id="PTHR32024:SF3">
    <property type="entry name" value="TRK SYSTEM POTASSIUM UPTAKE PROTEIN"/>
    <property type="match status" value="1"/>
</dbReference>
<evidence type="ECO:0000313" key="14">
    <source>
        <dbReference type="Proteomes" id="UP000076066"/>
    </source>
</evidence>
<dbReference type="KEGG" id="hjo:AY555_06800"/>
<keyword evidence="10" id="KW-0997">Cell inner membrane</keyword>
<evidence type="ECO:0000256" key="7">
    <source>
        <dbReference type="ARBA" id="ARBA00022989"/>
    </source>
</evidence>
<dbReference type="AlphaFoldDB" id="A0A143DFR4"/>